<reference evidence="2" key="1">
    <citation type="submission" date="2018-10" db="EMBL/GenBank/DDBJ databases">
        <title>A high-quality apple genome assembly.</title>
        <authorList>
            <person name="Hu J."/>
        </authorList>
    </citation>
    <scope>NUCLEOTIDE SEQUENCE [LARGE SCALE GENOMIC DNA]</scope>
    <source>
        <tissue evidence="2">Young leaf</tissue>
    </source>
</reference>
<name>A0A498JMQ8_MALDO</name>
<dbReference type="PANTHER" id="PTHR32208">
    <property type="entry name" value="SECRETED PROTEIN-RELATED"/>
    <property type="match status" value="1"/>
</dbReference>
<organism evidence="2 3">
    <name type="scientific">Malus domestica</name>
    <name type="common">Apple</name>
    <name type="synonym">Pyrus malus</name>
    <dbReference type="NCBI Taxonomy" id="3750"/>
    <lineage>
        <taxon>Eukaryota</taxon>
        <taxon>Viridiplantae</taxon>
        <taxon>Streptophyta</taxon>
        <taxon>Embryophyta</taxon>
        <taxon>Tracheophyta</taxon>
        <taxon>Spermatophyta</taxon>
        <taxon>Magnoliopsida</taxon>
        <taxon>eudicotyledons</taxon>
        <taxon>Gunneridae</taxon>
        <taxon>Pentapetalae</taxon>
        <taxon>rosids</taxon>
        <taxon>fabids</taxon>
        <taxon>Rosales</taxon>
        <taxon>Rosaceae</taxon>
        <taxon>Amygdaloideae</taxon>
        <taxon>Maleae</taxon>
        <taxon>Malus</taxon>
    </lineage>
</organism>
<dbReference type="PANTHER" id="PTHR32208:SF54">
    <property type="entry name" value="ALDEHYDE OXIDASE GLOX-LIKE"/>
    <property type="match status" value="1"/>
</dbReference>
<evidence type="ECO:0000259" key="1">
    <source>
        <dbReference type="Pfam" id="PF07250"/>
    </source>
</evidence>
<comment type="caution">
    <text evidence="2">The sequence shown here is derived from an EMBL/GenBank/DDBJ whole genome shotgun (WGS) entry which is preliminary data.</text>
</comment>
<dbReference type="InterPro" id="IPR037293">
    <property type="entry name" value="Gal_Oxidase_central_sf"/>
</dbReference>
<dbReference type="EMBL" id="RDQH01000332">
    <property type="protein sequence ID" value="RXH96157.1"/>
    <property type="molecule type" value="Genomic_DNA"/>
</dbReference>
<evidence type="ECO:0000313" key="2">
    <source>
        <dbReference type="EMBL" id="RXH96157.1"/>
    </source>
</evidence>
<feature type="domain" description="Glyoxal oxidase N-terminal" evidence="1">
    <location>
        <begin position="1"/>
        <end position="116"/>
    </location>
</feature>
<proteinExistence type="predicted"/>
<protein>
    <recommendedName>
        <fullName evidence="1">Glyoxal oxidase N-terminal domain-containing protein</fullName>
    </recommendedName>
</protein>
<accession>A0A498JMQ8</accession>
<dbReference type="InterPro" id="IPR009880">
    <property type="entry name" value="Glyoxal_oxidase_N"/>
</dbReference>
<gene>
    <name evidence="2" type="ORF">DVH24_008657</name>
</gene>
<dbReference type="Proteomes" id="UP000290289">
    <property type="component" value="Chromosome 6"/>
</dbReference>
<dbReference type="Pfam" id="PF07250">
    <property type="entry name" value="Glyoxal_oxid_N"/>
    <property type="match status" value="1"/>
</dbReference>
<sequence length="120" mass="14083">MALTHHNTVIISRPLGYRLRRRHNGNRCTDSRDDIADSSCYAHSVEYDISSNKVWPLRLYTDTWFSSGFFLSNGTLLQTGGYGSGTRRIRYYRTCGDRKCDWWQSEHDRVTVVGWWNKDI</sequence>
<dbReference type="Gene3D" id="2.130.10.80">
    <property type="entry name" value="Galactose oxidase/kelch, beta-propeller"/>
    <property type="match status" value="1"/>
</dbReference>
<evidence type="ECO:0000313" key="3">
    <source>
        <dbReference type="Proteomes" id="UP000290289"/>
    </source>
</evidence>
<keyword evidence="3" id="KW-1185">Reference proteome</keyword>
<dbReference type="AlphaFoldDB" id="A0A498JMQ8"/>
<dbReference type="STRING" id="3750.A0A498JMQ8"/>